<sequence length="103" mass="11409">MSGQSNNHFPWNHVLGFALSIFLTVLAVWIALYTSLSVTAVIWIIVGLAVLQALVQLFMFMHVREGEGRIQTTTMYYSAGIGIIIVFGTIWVIQSIMSGSMPM</sequence>
<dbReference type="EMBL" id="CP095073">
    <property type="protein sequence ID" value="UOQ45985.1"/>
    <property type="molecule type" value="Genomic_DNA"/>
</dbReference>
<dbReference type="NCBIfam" id="TIGR02901">
    <property type="entry name" value="QoxD"/>
    <property type="match status" value="1"/>
</dbReference>
<evidence type="ECO:0000256" key="2">
    <source>
        <dbReference type="ARBA" id="ARBA00004651"/>
    </source>
</evidence>
<proteinExistence type="inferred from homology"/>
<dbReference type="PANTHER" id="PTHR36835">
    <property type="entry name" value="CYTOCHROME BO(3) UBIQUINOL OXIDASE SUBUNIT 4"/>
    <property type="match status" value="1"/>
</dbReference>
<evidence type="ECO:0000256" key="7">
    <source>
        <dbReference type="ARBA" id="ARBA00023002"/>
    </source>
</evidence>
<accession>A0ABY4ENE8</accession>
<evidence type="ECO:0000256" key="8">
    <source>
        <dbReference type="ARBA" id="ARBA00023136"/>
    </source>
</evidence>
<evidence type="ECO:0000256" key="4">
    <source>
        <dbReference type="ARBA" id="ARBA00022475"/>
    </source>
</evidence>
<comment type="similarity">
    <text evidence="3 9">Belongs to the cytochrome c oxidase bacterial subunit 4 family.</text>
</comment>
<evidence type="ECO:0000256" key="1">
    <source>
        <dbReference type="ARBA" id="ARBA00000725"/>
    </source>
</evidence>
<protein>
    <recommendedName>
        <fullName evidence="9">Quinol oxidase subunit 4</fullName>
        <ecNumber evidence="9">1.10.3.-</ecNumber>
    </recommendedName>
</protein>
<evidence type="ECO:0000256" key="6">
    <source>
        <dbReference type="ARBA" id="ARBA00022989"/>
    </source>
</evidence>
<feature type="transmembrane region" description="Helical" evidence="9">
    <location>
        <begin position="75"/>
        <end position="97"/>
    </location>
</feature>
<keyword evidence="7 9" id="KW-0560">Oxidoreductase</keyword>
<dbReference type="Proteomes" id="UP000831787">
    <property type="component" value="Chromosome"/>
</dbReference>
<dbReference type="EC" id="1.10.3.-" evidence="9"/>
<comment type="function">
    <text evidence="9">Catalyzes quinol oxidation with the concomitant reduction of oxygen to water.</text>
</comment>
<reference evidence="10 11" key="1">
    <citation type="submission" date="2022-04" db="EMBL/GenBank/DDBJ databases">
        <title>Halobacillus sp. isolated from saltern.</title>
        <authorList>
            <person name="Won M."/>
            <person name="Lee C.-M."/>
            <person name="Woen H.-Y."/>
            <person name="Kwon S.-W."/>
        </authorList>
    </citation>
    <scope>NUCLEOTIDE SEQUENCE [LARGE SCALE GENOMIC DNA]</scope>
    <source>
        <strain evidence="10 11">SSBR10-3</strain>
    </source>
</reference>
<evidence type="ECO:0000256" key="3">
    <source>
        <dbReference type="ARBA" id="ARBA00008079"/>
    </source>
</evidence>
<keyword evidence="8 9" id="KW-0472">Membrane</keyword>
<dbReference type="InterPro" id="IPR014250">
    <property type="entry name" value="QoxD"/>
</dbReference>
<comment type="subcellular location">
    <subcellularLocation>
        <location evidence="2 9">Cell membrane</location>
        <topology evidence="2 9">Multi-pass membrane protein</topology>
    </subcellularLocation>
</comment>
<keyword evidence="6 9" id="KW-1133">Transmembrane helix</keyword>
<keyword evidence="5 9" id="KW-0812">Transmembrane</keyword>
<gene>
    <name evidence="10" type="primary">qoxD</name>
    <name evidence="10" type="ORF">MUN89_08725</name>
</gene>
<evidence type="ECO:0000313" key="11">
    <source>
        <dbReference type="Proteomes" id="UP000831787"/>
    </source>
</evidence>
<keyword evidence="11" id="KW-1185">Reference proteome</keyword>
<dbReference type="RefSeq" id="WP_244712950.1">
    <property type="nucleotide sequence ID" value="NZ_CP095073.1"/>
</dbReference>
<feature type="transmembrane region" description="Helical" evidence="9">
    <location>
        <begin position="12"/>
        <end position="34"/>
    </location>
</feature>
<comment type="catalytic activity">
    <reaction evidence="1 9">
        <text>2 a quinol + O2 = 2 a quinone + 2 H2O</text>
        <dbReference type="Rhea" id="RHEA:55376"/>
        <dbReference type="ChEBI" id="CHEBI:15377"/>
        <dbReference type="ChEBI" id="CHEBI:15379"/>
        <dbReference type="ChEBI" id="CHEBI:24646"/>
        <dbReference type="ChEBI" id="CHEBI:132124"/>
    </reaction>
</comment>
<evidence type="ECO:0000313" key="10">
    <source>
        <dbReference type="EMBL" id="UOQ45985.1"/>
    </source>
</evidence>
<keyword evidence="4 9" id="KW-1003">Cell membrane</keyword>
<dbReference type="Pfam" id="PF03626">
    <property type="entry name" value="COX4_pro"/>
    <property type="match status" value="1"/>
</dbReference>
<dbReference type="InterPro" id="IPR005171">
    <property type="entry name" value="Cyt_c_oxidase_su4_prok"/>
</dbReference>
<name>A0ABY4ENE8_9BACI</name>
<dbReference type="InterPro" id="IPR050968">
    <property type="entry name" value="Cytochrome_c_oxidase_bac_sub4"/>
</dbReference>
<evidence type="ECO:0000256" key="5">
    <source>
        <dbReference type="ARBA" id="ARBA00022692"/>
    </source>
</evidence>
<organism evidence="10 11">
    <name type="scientific">Halobacillus salinarum</name>
    <dbReference type="NCBI Taxonomy" id="2932257"/>
    <lineage>
        <taxon>Bacteria</taxon>
        <taxon>Bacillati</taxon>
        <taxon>Bacillota</taxon>
        <taxon>Bacilli</taxon>
        <taxon>Bacillales</taxon>
        <taxon>Bacillaceae</taxon>
        <taxon>Halobacillus</taxon>
    </lineage>
</organism>
<feature type="transmembrane region" description="Helical" evidence="9">
    <location>
        <begin position="40"/>
        <end position="63"/>
    </location>
</feature>
<dbReference type="PANTHER" id="PTHR36835:SF1">
    <property type="entry name" value="CYTOCHROME BO(3) UBIQUINOL OXIDASE SUBUNIT 4"/>
    <property type="match status" value="1"/>
</dbReference>
<evidence type="ECO:0000256" key="9">
    <source>
        <dbReference type="RuleBase" id="RU367153"/>
    </source>
</evidence>